<evidence type="ECO:0008006" key="4">
    <source>
        <dbReference type="Google" id="ProtNLM"/>
    </source>
</evidence>
<evidence type="ECO:0000313" key="2">
    <source>
        <dbReference type="EMBL" id="MBB5047185.1"/>
    </source>
</evidence>
<dbReference type="InterPro" id="IPR025333">
    <property type="entry name" value="DUF4239"/>
</dbReference>
<name>A0A7W7Z361_9BRAD</name>
<feature type="transmembrane region" description="Helical" evidence="1">
    <location>
        <begin position="212"/>
        <end position="232"/>
    </location>
</feature>
<keyword evidence="1" id="KW-1133">Transmembrane helix</keyword>
<accession>A0A7W7Z361</accession>
<dbReference type="AlphaFoldDB" id="A0A7W7Z361"/>
<gene>
    <name evidence="2" type="ORF">HNR60_001937</name>
</gene>
<dbReference type="Proteomes" id="UP000542353">
    <property type="component" value="Unassembled WGS sequence"/>
</dbReference>
<evidence type="ECO:0000256" key="1">
    <source>
        <dbReference type="SAM" id="Phobius"/>
    </source>
</evidence>
<feature type="transmembrane region" description="Helical" evidence="1">
    <location>
        <begin position="12"/>
        <end position="35"/>
    </location>
</feature>
<organism evidence="2 3">
    <name type="scientific">Rhodopseudomonas rhenobacensis</name>
    <dbReference type="NCBI Taxonomy" id="87461"/>
    <lineage>
        <taxon>Bacteria</taxon>
        <taxon>Pseudomonadati</taxon>
        <taxon>Pseudomonadota</taxon>
        <taxon>Alphaproteobacteria</taxon>
        <taxon>Hyphomicrobiales</taxon>
        <taxon>Nitrobacteraceae</taxon>
        <taxon>Rhodopseudomonas</taxon>
    </lineage>
</organism>
<dbReference type="EMBL" id="JACHIH010000009">
    <property type="protein sequence ID" value="MBB5047185.1"/>
    <property type="molecule type" value="Genomic_DNA"/>
</dbReference>
<keyword evidence="3" id="KW-1185">Reference proteome</keyword>
<proteinExistence type="predicted"/>
<protein>
    <recommendedName>
        <fullName evidence="4">DUF4239 domain-containing protein</fullName>
    </recommendedName>
</protein>
<reference evidence="2 3" key="1">
    <citation type="submission" date="2020-08" db="EMBL/GenBank/DDBJ databases">
        <title>Genomic Encyclopedia of Type Strains, Phase IV (KMG-IV): sequencing the most valuable type-strain genomes for metagenomic binning, comparative biology and taxonomic classification.</title>
        <authorList>
            <person name="Goeker M."/>
        </authorList>
    </citation>
    <scope>NUCLEOTIDE SEQUENCE [LARGE SCALE GENOMIC DNA]</scope>
    <source>
        <strain evidence="2 3">DSM 12706</strain>
    </source>
</reference>
<feature type="transmembrane region" description="Helical" evidence="1">
    <location>
        <begin position="187"/>
        <end position="206"/>
    </location>
</feature>
<feature type="transmembrane region" description="Helical" evidence="1">
    <location>
        <begin position="47"/>
        <end position="67"/>
    </location>
</feature>
<keyword evidence="1" id="KW-0472">Membrane</keyword>
<keyword evidence="1" id="KW-0812">Transmembrane</keyword>
<evidence type="ECO:0000313" key="3">
    <source>
        <dbReference type="Proteomes" id="UP000542353"/>
    </source>
</evidence>
<dbReference type="Pfam" id="PF14023">
    <property type="entry name" value="Bestrophin-like"/>
    <property type="match status" value="1"/>
</dbReference>
<dbReference type="RefSeq" id="WP_184256773.1">
    <property type="nucleotide sequence ID" value="NZ_JACHIH010000009.1"/>
</dbReference>
<comment type="caution">
    <text evidence="2">The sequence shown here is derived from an EMBL/GenBank/DDBJ whole genome shotgun (WGS) entry which is preliminary data.</text>
</comment>
<sequence length="274" mass="29053">MIRAWLDLSTFGTFATLGILYYGTALALVGVIFLSPLGPRIKTLNGLVAPFFSSVAMLFALLTGFLANDVGDRNRQATRAVQSEAGELRNIYTLSVAAVSDMKAIRIALKAYAGSVVHDEWPAVEGGSSSQTDAAFDELLRRISDPAISRDDSNAVHGALLNAAVRVATARAIRLSLSSDRTNDLKWISVLILGLITQVALALVHLERPRAMLAALTVFASGAIVALGLVALQEDPFDGIFKVSPQPLERLLALADTPAVPEILTSPAAPLPPK</sequence>